<name>A0A917Q7X9_9NOCA</name>
<accession>A0A917Q7X9</accession>
<reference evidence="1" key="1">
    <citation type="journal article" date="2014" name="Int. J. Syst. Evol. Microbiol.">
        <title>Complete genome sequence of Corynebacterium casei LMG S-19264T (=DSM 44701T), isolated from a smear-ripened cheese.</title>
        <authorList>
            <consortium name="US DOE Joint Genome Institute (JGI-PGF)"/>
            <person name="Walter F."/>
            <person name="Albersmeier A."/>
            <person name="Kalinowski J."/>
            <person name="Ruckert C."/>
        </authorList>
    </citation>
    <scope>NUCLEOTIDE SEQUENCE</scope>
    <source>
        <strain evidence="1">CGMCC 4.7278</strain>
    </source>
</reference>
<comment type="caution">
    <text evidence="1">The sequence shown here is derived from an EMBL/GenBank/DDBJ whole genome shotgun (WGS) entry which is preliminary data.</text>
</comment>
<dbReference type="Proteomes" id="UP000612956">
    <property type="component" value="Unassembled WGS sequence"/>
</dbReference>
<evidence type="ECO:0000313" key="1">
    <source>
        <dbReference type="EMBL" id="GGK34278.1"/>
    </source>
</evidence>
<sequence length="69" mass="7825">MLREDEMSATVRLNVHVVTDPRAIHRNDRTELVNARSYPRSSRTYAEAETVDDLMICGMQGGEVEKSLC</sequence>
<keyword evidence="2" id="KW-1185">Reference proteome</keyword>
<dbReference type="AlphaFoldDB" id="A0A917Q7X9"/>
<proteinExistence type="predicted"/>
<dbReference type="EMBL" id="BMMW01000001">
    <property type="protein sequence ID" value="GGK34278.1"/>
    <property type="molecule type" value="Genomic_DNA"/>
</dbReference>
<gene>
    <name evidence="1" type="ORF">GCM10011591_02500</name>
</gene>
<reference evidence="1" key="2">
    <citation type="submission" date="2020-09" db="EMBL/GenBank/DDBJ databases">
        <authorList>
            <person name="Sun Q."/>
            <person name="Zhou Y."/>
        </authorList>
    </citation>
    <scope>NUCLEOTIDE SEQUENCE</scope>
    <source>
        <strain evidence="1">CGMCC 4.7278</strain>
    </source>
</reference>
<evidence type="ECO:0000313" key="2">
    <source>
        <dbReference type="Proteomes" id="UP000612956"/>
    </source>
</evidence>
<protein>
    <submittedName>
        <fullName evidence="1">Uncharacterized protein</fullName>
    </submittedName>
</protein>
<organism evidence="1 2">
    <name type="scientific">Nocardia camponoti</name>
    <dbReference type="NCBI Taxonomy" id="1616106"/>
    <lineage>
        <taxon>Bacteria</taxon>
        <taxon>Bacillati</taxon>
        <taxon>Actinomycetota</taxon>
        <taxon>Actinomycetes</taxon>
        <taxon>Mycobacteriales</taxon>
        <taxon>Nocardiaceae</taxon>
        <taxon>Nocardia</taxon>
    </lineage>
</organism>